<evidence type="ECO:0000256" key="1">
    <source>
        <dbReference type="ARBA" id="ARBA00004651"/>
    </source>
</evidence>
<gene>
    <name evidence="13" type="ORF">SPARVUS_LOCUS3055201</name>
</gene>
<evidence type="ECO:0000259" key="12">
    <source>
        <dbReference type="PROSITE" id="PS50262"/>
    </source>
</evidence>
<dbReference type="EMBL" id="CATNWA010004420">
    <property type="protein sequence ID" value="CAI9547820.1"/>
    <property type="molecule type" value="Genomic_DNA"/>
</dbReference>
<dbReference type="PRINTS" id="PR01428">
    <property type="entry name" value="PROTEASEAR"/>
</dbReference>
<dbReference type="PROSITE" id="PS50262">
    <property type="entry name" value="G_PROTEIN_RECEP_F1_2"/>
    <property type="match status" value="1"/>
</dbReference>
<evidence type="ECO:0000256" key="4">
    <source>
        <dbReference type="ARBA" id="ARBA00022989"/>
    </source>
</evidence>
<evidence type="ECO:0000313" key="13">
    <source>
        <dbReference type="EMBL" id="CAI9547820.1"/>
    </source>
</evidence>
<feature type="transmembrane region" description="Helical" evidence="11">
    <location>
        <begin position="146"/>
        <end position="168"/>
    </location>
</feature>
<evidence type="ECO:0000256" key="9">
    <source>
        <dbReference type="ARBA" id="ARBA00023180"/>
    </source>
</evidence>
<feature type="domain" description="G-protein coupled receptors family 1 profile" evidence="12">
    <location>
        <begin position="63"/>
        <end position="248"/>
    </location>
</feature>
<evidence type="ECO:0000256" key="7">
    <source>
        <dbReference type="ARBA" id="ARBA00023157"/>
    </source>
</evidence>
<dbReference type="InterPro" id="IPR017452">
    <property type="entry name" value="GPCR_Rhodpsn_7TM"/>
</dbReference>
<feature type="transmembrane region" description="Helical" evidence="11">
    <location>
        <begin position="189"/>
        <end position="215"/>
    </location>
</feature>
<keyword evidence="2" id="KW-1003">Cell membrane</keyword>
<feature type="transmembrane region" description="Helical" evidence="11">
    <location>
        <begin position="94"/>
        <end position="115"/>
    </location>
</feature>
<comment type="subcellular location">
    <subcellularLocation>
        <location evidence="1">Cell membrane</location>
        <topology evidence="1">Multi-pass membrane protein</topology>
    </subcellularLocation>
</comment>
<keyword evidence="8" id="KW-0675">Receptor</keyword>
<accession>A0ABN9BJL4</accession>
<dbReference type="InterPro" id="IPR000276">
    <property type="entry name" value="GPCR_Rhodpsn"/>
</dbReference>
<dbReference type="InterPro" id="IPR003912">
    <property type="entry name" value="Protea_act_rcpt"/>
</dbReference>
<sequence length="259" mass="29165">MGLPFPQQKETPSSDLYGQLGSGRFAVCHLDSAQDFLSPEWQQLDLWGRPMQSTCGIFLWEHVLLNPVHHLSERPAVLGHCKSHFTHPVKKTKIALIVSATIWVVIILSTVPLYLVEQTVYVNNVNITTCHDVLPLSVLASDMFNYFLSLAIGLFFFPAILTIVAYVLMIRTLNASITDENIGKKRRKAIVLIITVLVMCVVCFMPSNILLLVNYATIKETHVGNIYAFYIVALCLSALNSCIDPFVYYFVSKDFRDHV</sequence>
<dbReference type="PANTHER" id="PTHR24232:SF21">
    <property type="entry name" value="PROTEINASE-ACTIVATED RECEPTOR 2"/>
    <property type="match status" value="1"/>
</dbReference>
<dbReference type="Pfam" id="PF00001">
    <property type="entry name" value="7tm_1"/>
    <property type="match status" value="1"/>
</dbReference>
<reference evidence="13" key="1">
    <citation type="submission" date="2023-05" db="EMBL/GenBank/DDBJ databases">
        <authorList>
            <person name="Stuckert A."/>
        </authorList>
    </citation>
    <scope>NUCLEOTIDE SEQUENCE</scope>
</reference>
<evidence type="ECO:0000313" key="14">
    <source>
        <dbReference type="Proteomes" id="UP001162483"/>
    </source>
</evidence>
<evidence type="ECO:0000256" key="10">
    <source>
        <dbReference type="ARBA" id="ARBA00023224"/>
    </source>
</evidence>
<proteinExistence type="predicted"/>
<dbReference type="Proteomes" id="UP001162483">
    <property type="component" value="Unassembled WGS sequence"/>
</dbReference>
<keyword evidence="6 11" id="KW-0472">Membrane</keyword>
<protein>
    <recommendedName>
        <fullName evidence="12">G-protein coupled receptors family 1 profile domain-containing protein</fullName>
    </recommendedName>
</protein>
<evidence type="ECO:0000256" key="2">
    <source>
        <dbReference type="ARBA" id="ARBA00022475"/>
    </source>
</evidence>
<evidence type="ECO:0000256" key="6">
    <source>
        <dbReference type="ARBA" id="ARBA00023136"/>
    </source>
</evidence>
<keyword evidence="10" id="KW-0807">Transducer</keyword>
<dbReference type="Gene3D" id="1.20.1070.10">
    <property type="entry name" value="Rhodopsin 7-helix transmembrane proteins"/>
    <property type="match status" value="1"/>
</dbReference>
<keyword evidence="9" id="KW-0325">Glycoprotein</keyword>
<name>A0ABN9BJL4_9NEOB</name>
<keyword evidence="5" id="KW-0297">G-protein coupled receptor</keyword>
<evidence type="ECO:0000256" key="5">
    <source>
        <dbReference type="ARBA" id="ARBA00023040"/>
    </source>
</evidence>
<feature type="transmembrane region" description="Helical" evidence="11">
    <location>
        <begin position="227"/>
        <end position="251"/>
    </location>
</feature>
<keyword evidence="4 11" id="KW-1133">Transmembrane helix</keyword>
<keyword evidence="7" id="KW-1015">Disulfide bond</keyword>
<dbReference type="SUPFAM" id="SSF81321">
    <property type="entry name" value="Family A G protein-coupled receptor-like"/>
    <property type="match status" value="1"/>
</dbReference>
<keyword evidence="3 11" id="KW-0812">Transmembrane</keyword>
<evidence type="ECO:0000256" key="8">
    <source>
        <dbReference type="ARBA" id="ARBA00023170"/>
    </source>
</evidence>
<dbReference type="PRINTS" id="PR00237">
    <property type="entry name" value="GPCRRHODOPSN"/>
</dbReference>
<dbReference type="PANTHER" id="PTHR24232">
    <property type="entry name" value="G-PROTEIN COUPLED RECEPTOR"/>
    <property type="match status" value="1"/>
</dbReference>
<evidence type="ECO:0000256" key="3">
    <source>
        <dbReference type="ARBA" id="ARBA00022692"/>
    </source>
</evidence>
<organism evidence="13 14">
    <name type="scientific">Staurois parvus</name>
    <dbReference type="NCBI Taxonomy" id="386267"/>
    <lineage>
        <taxon>Eukaryota</taxon>
        <taxon>Metazoa</taxon>
        <taxon>Chordata</taxon>
        <taxon>Craniata</taxon>
        <taxon>Vertebrata</taxon>
        <taxon>Euteleostomi</taxon>
        <taxon>Amphibia</taxon>
        <taxon>Batrachia</taxon>
        <taxon>Anura</taxon>
        <taxon>Neobatrachia</taxon>
        <taxon>Ranoidea</taxon>
        <taxon>Ranidae</taxon>
        <taxon>Staurois</taxon>
    </lineage>
</organism>
<evidence type="ECO:0000256" key="11">
    <source>
        <dbReference type="SAM" id="Phobius"/>
    </source>
</evidence>
<keyword evidence="14" id="KW-1185">Reference proteome</keyword>
<comment type="caution">
    <text evidence="13">The sequence shown here is derived from an EMBL/GenBank/DDBJ whole genome shotgun (WGS) entry which is preliminary data.</text>
</comment>